<protein>
    <submittedName>
        <fullName evidence="1">Uncharacterized protein</fullName>
    </submittedName>
</protein>
<organism evidence="1 2">
    <name type="scientific">Streptomyces sodiiphilus</name>
    <dbReference type="NCBI Taxonomy" id="226217"/>
    <lineage>
        <taxon>Bacteria</taxon>
        <taxon>Bacillati</taxon>
        <taxon>Actinomycetota</taxon>
        <taxon>Actinomycetes</taxon>
        <taxon>Kitasatosporales</taxon>
        <taxon>Streptomycetaceae</taxon>
        <taxon>Streptomyces</taxon>
    </lineage>
</organism>
<evidence type="ECO:0000313" key="2">
    <source>
        <dbReference type="Proteomes" id="UP001501303"/>
    </source>
</evidence>
<sequence>MDMCAEPPPQCGDESPVGVVVEGQQEDQCHVAVHGGYINAWLRSRVDVMHESPGQLN</sequence>
<proteinExistence type="predicted"/>
<keyword evidence="2" id="KW-1185">Reference proteome</keyword>
<accession>A0ABP5A949</accession>
<gene>
    <name evidence="1" type="ORF">GCM10009716_13440</name>
</gene>
<dbReference type="Proteomes" id="UP001501303">
    <property type="component" value="Unassembled WGS sequence"/>
</dbReference>
<dbReference type="EMBL" id="BAAAMJ010000010">
    <property type="protein sequence ID" value="GAA1904794.1"/>
    <property type="molecule type" value="Genomic_DNA"/>
</dbReference>
<evidence type="ECO:0000313" key="1">
    <source>
        <dbReference type="EMBL" id="GAA1904794.1"/>
    </source>
</evidence>
<reference evidence="2" key="1">
    <citation type="journal article" date="2019" name="Int. J. Syst. Evol. Microbiol.">
        <title>The Global Catalogue of Microorganisms (GCM) 10K type strain sequencing project: providing services to taxonomists for standard genome sequencing and annotation.</title>
        <authorList>
            <consortium name="The Broad Institute Genomics Platform"/>
            <consortium name="The Broad Institute Genome Sequencing Center for Infectious Disease"/>
            <person name="Wu L."/>
            <person name="Ma J."/>
        </authorList>
    </citation>
    <scope>NUCLEOTIDE SEQUENCE [LARGE SCALE GENOMIC DNA]</scope>
    <source>
        <strain evidence="2">JCM 13581</strain>
    </source>
</reference>
<comment type="caution">
    <text evidence="1">The sequence shown here is derived from an EMBL/GenBank/DDBJ whole genome shotgun (WGS) entry which is preliminary data.</text>
</comment>
<name>A0ABP5A949_9ACTN</name>